<name>A0A5B7G362_PORTR</name>
<evidence type="ECO:0000313" key="3">
    <source>
        <dbReference type="Proteomes" id="UP000324222"/>
    </source>
</evidence>
<accession>A0A5B7G362</accession>
<evidence type="ECO:0000313" key="2">
    <source>
        <dbReference type="EMBL" id="MPC54520.1"/>
    </source>
</evidence>
<proteinExistence type="predicted"/>
<comment type="caution">
    <text evidence="2">The sequence shown here is derived from an EMBL/GenBank/DDBJ whole genome shotgun (WGS) entry which is preliminary data.</text>
</comment>
<organism evidence="2 3">
    <name type="scientific">Portunus trituberculatus</name>
    <name type="common">Swimming crab</name>
    <name type="synonym">Neptunus trituberculatus</name>
    <dbReference type="NCBI Taxonomy" id="210409"/>
    <lineage>
        <taxon>Eukaryota</taxon>
        <taxon>Metazoa</taxon>
        <taxon>Ecdysozoa</taxon>
        <taxon>Arthropoda</taxon>
        <taxon>Crustacea</taxon>
        <taxon>Multicrustacea</taxon>
        <taxon>Malacostraca</taxon>
        <taxon>Eumalacostraca</taxon>
        <taxon>Eucarida</taxon>
        <taxon>Decapoda</taxon>
        <taxon>Pleocyemata</taxon>
        <taxon>Brachyura</taxon>
        <taxon>Eubrachyura</taxon>
        <taxon>Portunoidea</taxon>
        <taxon>Portunidae</taxon>
        <taxon>Portuninae</taxon>
        <taxon>Portunus</taxon>
    </lineage>
</organism>
<feature type="region of interest" description="Disordered" evidence="1">
    <location>
        <begin position="1"/>
        <end position="21"/>
    </location>
</feature>
<dbReference type="AlphaFoldDB" id="A0A5B7G362"/>
<dbReference type="Proteomes" id="UP000324222">
    <property type="component" value="Unassembled WGS sequence"/>
</dbReference>
<dbReference type="EMBL" id="VSRR010012420">
    <property type="protein sequence ID" value="MPC54520.1"/>
    <property type="molecule type" value="Genomic_DNA"/>
</dbReference>
<evidence type="ECO:0000256" key="1">
    <source>
        <dbReference type="SAM" id="MobiDB-lite"/>
    </source>
</evidence>
<keyword evidence="3" id="KW-1185">Reference proteome</keyword>
<sequence>MDDSDLEGYNSQEERKAGAKKKRYFQKYSKEFETDLQLKHWIFWYPTSDFLKILVATLRADSLAREAPARSALPSPVPCSL</sequence>
<protein>
    <submittedName>
        <fullName evidence="2">Uncharacterized protein</fullName>
    </submittedName>
</protein>
<reference evidence="2 3" key="1">
    <citation type="submission" date="2019-05" db="EMBL/GenBank/DDBJ databases">
        <title>Another draft genome of Portunus trituberculatus and its Hox gene families provides insights of decapod evolution.</title>
        <authorList>
            <person name="Jeong J.-H."/>
            <person name="Song I."/>
            <person name="Kim S."/>
            <person name="Choi T."/>
            <person name="Kim D."/>
            <person name="Ryu S."/>
            <person name="Kim W."/>
        </authorList>
    </citation>
    <scope>NUCLEOTIDE SEQUENCE [LARGE SCALE GENOMIC DNA]</scope>
    <source>
        <tissue evidence="2">Muscle</tissue>
    </source>
</reference>
<gene>
    <name evidence="2" type="ORF">E2C01_048441</name>
</gene>